<proteinExistence type="predicted"/>
<name>A0A4U0WLV2_9PEZI</name>
<dbReference type="AlphaFoldDB" id="A0A4U0WLV2"/>
<accession>A0A4U0WLV2</accession>
<dbReference type="EMBL" id="NAJQ01001064">
    <property type="protein sequence ID" value="TKA62525.1"/>
    <property type="molecule type" value="Genomic_DNA"/>
</dbReference>
<sequence length="130" mass="14359">MLKRLQADDAALEALREATLASGDSTAWTHAENAWKSLERQVANRHAAEPKLSPATKLNDKPFVILDDTQEVSAACEEFAKTLQARPLAELLGISEDDVRRRLKRGKSVHFLPIAGEPVKWIHSAPGRIV</sequence>
<reference evidence="1 2" key="1">
    <citation type="submission" date="2017-03" db="EMBL/GenBank/DDBJ databases">
        <title>Genomes of endolithic fungi from Antarctica.</title>
        <authorList>
            <person name="Coleine C."/>
            <person name="Masonjones S."/>
            <person name="Stajich J.E."/>
        </authorList>
    </citation>
    <scope>NUCLEOTIDE SEQUENCE [LARGE SCALE GENOMIC DNA]</scope>
    <source>
        <strain evidence="1 2">CCFEE 5184</strain>
    </source>
</reference>
<comment type="caution">
    <text evidence="1">The sequence shown here is derived from an EMBL/GenBank/DDBJ whole genome shotgun (WGS) entry which is preliminary data.</text>
</comment>
<dbReference type="Proteomes" id="UP000309340">
    <property type="component" value="Unassembled WGS sequence"/>
</dbReference>
<dbReference type="OrthoDB" id="3816446at2759"/>
<protein>
    <submittedName>
        <fullName evidence="1">Uncharacterized protein</fullName>
    </submittedName>
</protein>
<organism evidence="1 2">
    <name type="scientific">Friedmanniomyces simplex</name>
    <dbReference type="NCBI Taxonomy" id="329884"/>
    <lineage>
        <taxon>Eukaryota</taxon>
        <taxon>Fungi</taxon>
        <taxon>Dikarya</taxon>
        <taxon>Ascomycota</taxon>
        <taxon>Pezizomycotina</taxon>
        <taxon>Dothideomycetes</taxon>
        <taxon>Dothideomycetidae</taxon>
        <taxon>Mycosphaerellales</taxon>
        <taxon>Teratosphaeriaceae</taxon>
        <taxon>Friedmanniomyces</taxon>
    </lineage>
</organism>
<evidence type="ECO:0000313" key="2">
    <source>
        <dbReference type="Proteomes" id="UP000309340"/>
    </source>
</evidence>
<evidence type="ECO:0000313" key="1">
    <source>
        <dbReference type="EMBL" id="TKA62525.1"/>
    </source>
</evidence>
<gene>
    <name evidence="1" type="ORF">B0A55_12738</name>
</gene>
<feature type="non-terminal residue" evidence="1">
    <location>
        <position position="130"/>
    </location>
</feature>
<keyword evidence="2" id="KW-1185">Reference proteome</keyword>